<evidence type="ECO:0000259" key="1">
    <source>
        <dbReference type="SMART" id="SM00506"/>
    </source>
</evidence>
<sequence>MNFALTFLDIDPTLPSLWSHYLQQYLPHLRVPRHLYPQVLAASVTSPPPNLTFDCIVSPGNSFARMDGGLDLSISRLFAGSMTRSSGATSLTAVLKYVQKAHHERWKGLQPVGSCYIIDMLPFLLSNDTVTDNYSRDSQPETNAFGCRYIAHAPTMRVPSVLGRAEVVYDCMWAILNEIYNHNKAVDSASSSCRETTEHTKIEKVVVSGLGTGTGELSRDMCAKLMVLAYVQFLDAVEKGEDCAGEWSWQRAREWDRIITNNVTQR</sequence>
<name>A0A1E3PVW7_LIPST</name>
<gene>
    <name evidence="2" type="ORF">LIPSTDRAFT_6749</name>
</gene>
<dbReference type="InterPro" id="IPR002589">
    <property type="entry name" value="Macro_dom"/>
</dbReference>
<reference evidence="2 3" key="1">
    <citation type="journal article" date="2016" name="Proc. Natl. Acad. Sci. U.S.A.">
        <title>Comparative genomics of biotechnologically important yeasts.</title>
        <authorList>
            <person name="Riley R."/>
            <person name="Haridas S."/>
            <person name="Wolfe K.H."/>
            <person name="Lopes M.R."/>
            <person name="Hittinger C.T."/>
            <person name="Goeker M."/>
            <person name="Salamov A.A."/>
            <person name="Wisecaver J.H."/>
            <person name="Long T.M."/>
            <person name="Calvey C.H."/>
            <person name="Aerts A.L."/>
            <person name="Barry K.W."/>
            <person name="Choi C."/>
            <person name="Clum A."/>
            <person name="Coughlan A.Y."/>
            <person name="Deshpande S."/>
            <person name="Douglass A.P."/>
            <person name="Hanson S.J."/>
            <person name="Klenk H.-P."/>
            <person name="LaButti K.M."/>
            <person name="Lapidus A."/>
            <person name="Lindquist E.A."/>
            <person name="Lipzen A.M."/>
            <person name="Meier-Kolthoff J.P."/>
            <person name="Ohm R.A."/>
            <person name="Otillar R.P."/>
            <person name="Pangilinan J.L."/>
            <person name="Peng Y."/>
            <person name="Rokas A."/>
            <person name="Rosa C.A."/>
            <person name="Scheuner C."/>
            <person name="Sibirny A.A."/>
            <person name="Slot J.C."/>
            <person name="Stielow J.B."/>
            <person name="Sun H."/>
            <person name="Kurtzman C.P."/>
            <person name="Blackwell M."/>
            <person name="Grigoriev I.V."/>
            <person name="Jeffries T.W."/>
        </authorList>
    </citation>
    <scope>NUCLEOTIDE SEQUENCE [LARGE SCALE GENOMIC DNA]</scope>
    <source>
        <strain evidence="2 3">NRRL Y-11557</strain>
    </source>
</reference>
<protein>
    <recommendedName>
        <fullName evidence="1">Macro domain-containing protein</fullName>
    </recommendedName>
</protein>
<dbReference type="STRING" id="675824.A0A1E3PVW7"/>
<organism evidence="2 3">
    <name type="scientific">Lipomyces starkeyi NRRL Y-11557</name>
    <dbReference type="NCBI Taxonomy" id="675824"/>
    <lineage>
        <taxon>Eukaryota</taxon>
        <taxon>Fungi</taxon>
        <taxon>Dikarya</taxon>
        <taxon>Ascomycota</taxon>
        <taxon>Saccharomycotina</taxon>
        <taxon>Lipomycetes</taxon>
        <taxon>Lipomycetales</taxon>
        <taxon>Lipomycetaceae</taxon>
        <taxon>Lipomyces</taxon>
    </lineage>
</organism>
<keyword evidence="3" id="KW-1185">Reference proteome</keyword>
<feature type="domain" description="Macro" evidence="1">
    <location>
        <begin position="38"/>
        <end position="226"/>
    </location>
</feature>
<evidence type="ECO:0000313" key="3">
    <source>
        <dbReference type="Proteomes" id="UP000094385"/>
    </source>
</evidence>
<dbReference type="AlphaFoldDB" id="A0A1E3PVW7"/>
<accession>A0A1E3PVW7</accession>
<dbReference type="Proteomes" id="UP000094385">
    <property type="component" value="Unassembled WGS sequence"/>
</dbReference>
<dbReference type="SUPFAM" id="SSF52949">
    <property type="entry name" value="Macro domain-like"/>
    <property type="match status" value="1"/>
</dbReference>
<dbReference type="Gene3D" id="3.40.220.10">
    <property type="entry name" value="Leucine Aminopeptidase, subunit E, domain 1"/>
    <property type="match status" value="1"/>
</dbReference>
<dbReference type="EMBL" id="KV454303">
    <property type="protein sequence ID" value="ODQ69555.1"/>
    <property type="molecule type" value="Genomic_DNA"/>
</dbReference>
<evidence type="ECO:0000313" key="2">
    <source>
        <dbReference type="EMBL" id="ODQ69555.1"/>
    </source>
</evidence>
<proteinExistence type="predicted"/>
<dbReference type="SMART" id="SM00506">
    <property type="entry name" value="A1pp"/>
    <property type="match status" value="1"/>
</dbReference>
<dbReference type="InterPro" id="IPR043472">
    <property type="entry name" value="Macro_dom-like"/>
</dbReference>
<dbReference type="OrthoDB" id="6082470at2759"/>